<evidence type="ECO:0000313" key="4">
    <source>
        <dbReference type="Proteomes" id="UP000012174"/>
    </source>
</evidence>
<dbReference type="PANTHER" id="PTHR11647:SF1">
    <property type="entry name" value="COLLAPSIN RESPONSE MEDIATOR PROTEIN"/>
    <property type="match status" value="1"/>
</dbReference>
<dbReference type="KEGG" id="ela:UCREL1_11176"/>
<organism evidence="3 4">
    <name type="scientific">Eutypa lata (strain UCR-EL1)</name>
    <name type="common">Grapevine dieback disease fungus</name>
    <name type="synonym">Eutypa armeniacae</name>
    <dbReference type="NCBI Taxonomy" id="1287681"/>
    <lineage>
        <taxon>Eukaryota</taxon>
        <taxon>Fungi</taxon>
        <taxon>Dikarya</taxon>
        <taxon>Ascomycota</taxon>
        <taxon>Pezizomycotina</taxon>
        <taxon>Sordariomycetes</taxon>
        <taxon>Xylariomycetidae</taxon>
        <taxon>Xylariales</taxon>
        <taxon>Diatrypaceae</taxon>
        <taxon>Eutypa</taxon>
    </lineage>
</organism>
<dbReference type="InterPro" id="IPR050378">
    <property type="entry name" value="Metallo-dep_Hydrolases_sf"/>
</dbReference>
<dbReference type="GO" id="GO:0005829">
    <property type="term" value="C:cytosol"/>
    <property type="evidence" value="ECO:0007669"/>
    <property type="project" value="TreeGrafter"/>
</dbReference>
<dbReference type="InterPro" id="IPR013108">
    <property type="entry name" value="Amidohydro_3"/>
</dbReference>
<dbReference type="EMBL" id="KB707522">
    <property type="protein sequence ID" value="EMR61896.1"/>
    <property type="molecule type" value="Genomic_DNA"/>
</dbReference>
<dbReference type="eggNOG" id="ENOG502S4TI">
    <property type="taxonomic scope" value="Eukaryota"/>
</dbReference>
<accession>M7SWE6</accession>
<dbReference type="InterPro" id="IPR011059">
    <property type="entry name" value="Metal-dep_hydrolase_composite"/>
</dbReference>
<proteinExistence type="inferred from homology"/>
<sequence length="592" mass="64345">MKTPHQKDDILFVGATVIDGSGETTRYKADVLVRDGYIKSINRDQVGSAAEVENARQQGVRVVDCEDGRWTLSPGFIDMHAHSDLSLLHTPDHLAKITQGVTTEVIGQDGISYSPVTTASLARIRAQIAGWNGNPTDPPDFFDRWRSVREYLDVLDAARIATNAAYLVPQGNLRILVKGWDSSPATQPEIDRMIDHLHVAFREGGAVGMSSGLTYVPGMFADDAELAQLCRVVRGYGGYFAPHHRSYGKGAMQAYREMIDLARKTGVRLHLTHATLNFSENAGRADEFLAMLDAAIAEGVDITLDTYPYLPGSTTLAALLPSWVSSADDKLAILSDPAQLERIRHQALVEGTDGCHGCTLNWDIIEISGVQDAGLAAGTVGKTLGQIARDQGDRDPFDTFVDLLKKDDFGTTIMQHAGHEGNVRRIMRHAKHTGGSDGILTSTKPHPRGWGTFPRYLGHYHRDLAQGRSRQIYGLKTNGGGDAEATFEDVEPETIFAGGLEEAVAHLTGRAADIVRLRDRGLVREGYRADLVLFDAETIRDAATFADPKQPATGIRAVLVNGVFAVEEGKATGARAGRTIRLKGENETFVVV</sequence>
<protein>
    <submittedName>
        <fullName evidence="3">Putative d-aminoacylase protein</fullName>
    </submittedName>
</protein>
<evidence type="ECO:0000256" key="1">
    <source>
        <dbReference type="ARBA" id="ARBA00008829"/>
    </source>
</evidence>
<gene>
    <name evidence="3" type="ORF">UCREL1_11176</name>
</gene>
<dbReference type="PANTHER" id="PTHR11647">
    <property type="entry name" value="HYDRANTOINASE/DIHYDROPYRIMIDINASE FAMILY MEMBER"/>
    <property type="match status" value="1"/>
</dbReference>
<dbReference type="SUPFAM" id="SSF51556">
    <property type="entry name" value="Metallo-dependent hydrolases"/>
    <property type="match status" value="1"/>
</dbReference>
<feature type="domain" description="Amidohydrolase 3" evidence="2">
    <location>
        <begin position="62"/>
        <end position="564"/>
    </location>
</feature>
<reference evidence="4" key="1">
    <citation type="journal article" date="2013" name="Genome Announc.">
        <title>Draft genome sequence of the grapevine dieback fungus Eutypa lata UCR-EL1.</title>
        <authorList>
            <person name="Blanco-Ulate B."/>
            <person name="Rolshausen P.E."/>
            <person name="Cantu D."/>
        </authorList>
    </citation>
    <scope>NUCLEOTIDE SEQUENCE [LARGE SCALE GENOMIC DNA]</scope>
    <source>
        <strain evidence="4">UCR-EL1</strain>
    </source>
</reference>
<comment type="similarity">
    <text evidence="1">Belongs to the metallo-dependent hydrolases superfamily. Hydantoinase/dihydropyrimidinase family.</text>
</comment>
<dbReference type="OrthoDB" id="194468at2759"/>
<dbReference type="Gene3D" id="3.20.20.140">
    <property type="entry name" value="Metal-dependent hydrolases"/>
    <property type="match status" value="2"/>
</dbReference>
<evidence type="ECO:0000313" key="3">
    <source>
        <dbReference type="EMBL" id="EMR61896.1"/>
    </source>
</evidence>
<dbReference type="Pfam" id="PF07969">
    <property type="entry name" value="Amidohydro_3"/>
    <property type="match status" value="1"/>
</dbReference>
<name>M7SWE6_EUTLA</name>
<dbReference type="OMA" id="HATMNFG"/>
<dbReference type="InterPro" id="IPR032466">
    <property type="entry name" value="Metal_Hydrolase"/>
</dbReference>
<keyword evidence="4" id="KW-1185">Reference proteome</keyword>
<dbReference type="CDD" id="cd01297">
    <property type="entry name" value="D-aminoacylase"/>
    <property type="match status" value="1"/>
</dbReference>
<dbReference type="HOGENOM" id="CLU_016107_2_1_1"/>
<dbReference type="GO" id="GO:0016812">
    <property type="term" value="F:hydrolase activity, acting on carbon-nitrogen (but not peptide) bonds, in cyclic amides"/>
    <property type="evidence" value="ECO:0007669"/>
    <property type="project" value="TreeGrafter"/>
</dbReference>
<dbReference type="STRING" id="1287681.M7SWE6"/>
<dbReference type="SUPFAM" id="SSF51338">
    <property type="entry name" value="Composite domain of metallo-dependent hydrolases"/>
    <property type="match status" value="1"/>
</dbReference>
<dbReference type="Proteomes" id="UP000012174">
    <property type="component" value="Unassembled WGS sequence"/>
</dbReference>
<evidence type="ECO:0000259" key="2">
    <source>
        <dbReference type="Pfam" id="PF07969"/>
    </source>
</evidence>
<dbReference type="AlphaFoldDB" id="M7SWE6"/>